<organism evidence="1 2">
    <name type="scientific">Pomacea canaliculata</name>
    <name type="common">Golden apple snail</name>
    <dbReference type="NCBI Taxonomy" id="400727"/>
    <lineage>
        <taxon>Eukaryota</taxon>
        <taxon>Metazoa</taxon>
        <taxon>Spiralia</taxon>
        <taxon>Lophotrochozoa</taxon>
        <taxon>Mollusca</taxon>
        <taxon>Gastropoda</taxon>
        <taxon>Caenogastropoda</taxon>
        <taxon>Architaenioglossa</taxon>
        <taxon>Ampullarioidea</taxon>
        <taxon>Ampullariidae</taxon>
        <taxon>Pomacea</taxon>
    </lineage>
</organism>
<dbReference type="InterPro" id="IPR043529">
    <property type="entry name" value="ALPK1"/>
</dbReference>
<dbReference type="OrthoDB" id="301415at2759"/>
<accession>A0A2T7NGX1</accession>
<comment type="caution">
    <text evidence="1">The sequence shown here is derived from an EMBL/GenBank/DDBJ whole genome shotgun (WGS) entry which is preliminary data.</text>
</comment>
<keyword evidence="2" id="KW-1185">Reference proteome</keyword>
<dbReference type="AlphaFoldDB" id="A0A2T7NGX1"/>
<sequence>MEAGHKAGYLEEFGVTSVLSADMMPRIWGGDQESAEDRPDLALQKWLQQLPDVIMSQINLALQQESPFMPPDVTPEMMAESNSSVPSMNHIEILYRCLDLAMRAKDYKIAAAIIYVVDRACYRFGRSGALLNVVDEIMQVSPETPIAPQVVLRKARVLKDTGDLHECKWEYKDNIQYENTKAVCVQIKGQILHNLGLWKEAITPLVDSVDSFKLVRDNKGISSSLGLLSRCLRKLSYDDFINLRIMYPVHLVADESLLMYAVVQQAVSKEHHYFDTILDEMKKSLAGHQTVRHLHSIESFFEFVRAVFMISLTLAFSPSTKMYILQGF</sequence>
<reference evidence="1 2" key="1">
    <citation type="submission" date="2018-04" db="EMBL/GenBank/DDBJ databases">
        <title>The genome of golden apple snail Pomacea canaliculata provides insight into stress tolerance and invasive adaptation.</title>
        <authorList>
            <person name="Liu C."/>
            <person name="Liu B."/>
            <person name="Ren Y."/>
            <person name="Zhang Y."/>
            <person name="Wang H."/>
            <person name="Li S."/>
            <person name="Jiang F."/>
            <person name="Yin L."/>
            <person name="Zhang G."/>
            <person name="Qian W."/>
            <person name="Fan W."/>
        </authorList>
    </citation>
    <scope>NUCLEOTIDE SEQUENCE [LARGE SCALE GENOMIC DNA]</scope>
    <source>
        <strain evidence="1">SZHN2017</strain>
        <tissue evidence="1">Muscle</tissue>
    </source>
</reference>
<dbReference type="EMBL" id="PZQS01000012">
    <property type="protein sequence ID" value="PVD20421.1"/>
    <property type="molecule type" value="Genomic_DNA"/>
</dbReference>
<evidence type="ECO:0000313" key="1">
    <source>
        <dbReference type="EMBL" id="PVD20421.1"/>
    </source>
</evidence>
<protein>
    <submittedName>
        <fullName evidence="1">Uncharacterized protein</fullName>
    </submittedName>
</protein>
<proteinExistence type="predicted"/>
<dbReference type="PANTHER" id="PTHR46747:SF1">
    <property type="entry name" value="ALPHA-PROTEIN KINASE 1"/>
    <property type="match status" value="1"/>
</dbReference>
<name>A0A2T7NGX1_POMCA</name>
<dbReference type="PANTHER" id="PTHR46747">
    <property type="entry name" value="ALPHA-PROTEIN KINASE 1"/>
    <property type="match status" value="1"/>
</dbReference>
<dbReference type="Proteomes" id="UP000245119">
    <property type="component" value="Linkage Group LG12"/>
</dbReference>
<dbReference type="GO" id="GO:0004674">
    <property type="term" value="F:protein serine/threonine kinase activity"/>
    <property type="evidence" value="ECO:0007669"/>
    <property type="project" value="InterPro"/>
</dbReference>
<evidence type="ECO:0000313" key="2">
    <source>
        <dbReference type="Proteomes" id="UP000245119"/>
    </source>
</evidence>
<gene>
    <name evidence="1" type="ORF">C0Q70_18576</name>
</gene>